<reference evidence="2 3" key="1">
    <citation type="submission" date="2023-12" db="EMBL/GenBank/DDBJ databases">
        <title>the genome sequence of Hyalangium sp. s54d21.</title>
        <authorList>
            <person name="Zhang X."/>
        </authorList>
    </citation>
    <scope>NUCLEOTIDE SEQUENCE [LARGE SCALE GENOMIC DNA]</scope>
    <source>
        <strain evidence="3">s54d21</strain>
    </source>
</reference>
<gene>
    <name evidence="2" type="ORF">SYV04_22415</name>
</gene>
<keyword evidence="3" id="KW-1185">Reference proteome</keyword>
<evidence type="ECO:0000256" key="1">
    <source>
        <dbReference type="SAM" id="Phobius"/>
    </source>
</evidence>
<feature type="transmembrane region" description="Helical" evidence="1">
    <location>
        <begin position="7"/>
        <end position="27"/>
    </location>
</feature>
<organism evidence="2 3">
    <name type="scientific">Hyalangium rubrum</name>
    <dbReference type="NCBI Taxonomy" id="3103134"/>
    <lineage>
        <taxon>Bacteria</taxon>
        <taxon>Pseudomonadati</taxon>
        <taxon>Myxococcota</taxon>
        <taxon>Myxococcia</taxon>
        <taxon>Myxococcales</taxon>
        <taxon>Cystobacterineae</taxon>
        <taxon>Archangiaceae</taxon>
        <taxon>Hyalangium</taxon>
    </lineage>
</organism>
<feature type="transmembrane region" description="Helical" evidence="1">
    <location>
        <begin position="47"/>
        <end position="67"/>
    </location>
</feature>
<evidence type="ECO:0000313" key="3">
    <source>
        <dbReference type="Proteomes" id="UP001291309"/>
    </source>
</evidence>
<proteinExistence type="predicted"/>
<evidence type="ECO:0000313" key="2">
    <source>
        <dbReference type="EMBL" id="MDY7229184.1"/>
    </source>
</evidence>
<keyword evidence="1" id="KW-1133">Transmembrane helix</keyword>
<name>A0ABU5H8J1_9BACT</name>
<accession>A0ABU5H8J1</accession>
<sequence>MLFRSRLLPFLVGGSLIALGAILLLSVEPWKYSNLEHFDPSDNPLGSWLTGGGLIIVGLVFALPPLVQWMSEGAFKEAVLELPEEGAPLGGETVVRVRLVPRKALKVASAELRLITEEAAEYIEESEGISFNNEDQNQLRTRLMELHRWNSRLAVPLELSEPLELDVAIPIPRELPPTFRWDRHMAQTRLELEVNLVGRMDLHLEKELIILPRYAAPSAS</sequence>
<comment type="caution">
    <text evidence="2">The sequence shown here is derived from an EMBL/GenBank/DDBJ whole genome shotgun (WGS) entry which is preliminary data.</text>
</comment>
<protein>
    <submittedName>
        <fullName evidence="2">Uncharacterized protein</fullName>
    </submittedName>
</protein>
<dbReference type="EMBL" id="JAXIVS010000007">
    <property type="protein sequence ID" value="MDY7229184.1"/>
    <property type="molecule type" value="Genomic_DNA"/>
</dbReference>
<dbReference type="Proteomes" id="UP001291309">
    <property type="component" value="Unassembled WGS sequence"/>
</dbReference>
<dbReference type="RefSeq" id="WP_321547904.1">
    <property type="nucleotide sequence ID" value="NZ_JAXIVS010000007.1"/>
</dbReference>
<keyword evidence="1" id="KW-0812">Transmembrane</keyword>
<keyword evidence="1" id="KW-0472">Membrane</keyword>